<gene>
    <name evidence="2" type="ORF">JCM19300_340</name>
</gene>
<comment type="caution">
    <text evidence="2">The sequence shown here is derived from an EMBL/GenBank/DDBJ whole genome shotgun (WGS) entry which is preliminary data.</text>
</comment>
<evidence type="ECO:0000256" key="1">
    <source>
        <dbReference type="SAM" id="MobiDB-lite"/>
    </source>
</evidence>
<dbReference type="EMBL" id="BBNQ01000007">
    <property type="protein sequence ID" value="GAL62679.1"/>
    <property type="molecule type" value="Genomic_DNA"/>
</dbReference>
<dbReference type="Gene3D" id="2.60.40.3440">
    <property type="match status" value="1"/>
</dbReference>
<dbReference type="AlphaFoldDB" id="A0A090VH43"/>
<reference evidence="2 3" key="1">
    <citation type="journal article" date="2014" name="Genome Announc.">
        <title>Draft Genome Sequences of Marine Flavobacterium Algibacter lectus Strains SS8 and NR4.</title>
        <authorList>
            <person name="Takatani N."/>
            <person name="Nakanishi M."/>
            <person name="Meirelles P."/>
            <person name="Mino S."/>
            <person name="Suda W."/>
            <person name="Oshima K."/>
            <person name="Hattori M."/>
            <person name="Ohkuma M."/>
            <person name="Hosokawa M."/>
            <person name="Miyashita K."/>
            <person name="Thompson F.L."/>
            <person name="Niwa A."/>
            <person name="Sawabe T."/>
            <person name="Sawabe T."/>
        </authorList>
    </citation>
    <scope>NUCLEOTIDE SEQUENCE [LARGE SCALE GENOMIC DNA]</scope>
    <source>
        <strain evidence="2 3">JCM 19300</strain>
    </source>
</reference>
<evidence type="ECO:0000313" key="2">
    <source>
        <dbReference type="EMBL" id="GAL62679.1"/>
    </source>
</evidence>
<evidence type="ECO:0000313" key="3">
    <source>
        <dbReference type="Proteomes" id="UP000029644"/>
    </source>
</evidence>
<name>A0A090VH43_9FLAO</name>
<organism evidence="2 3">
    <name type="scientific">Algibacter lectus</name>
    <dbReference type="NCBI Taxonomy" id="221126"/>
    <lineage>
        <taxon>Bacteria</taxon>
        <taxon>Pseudomonadati</taxon>
        <taxon>Bacteroidota</taxon>
        <taxon>Flavobacteriia</taxon>
        <taxon>Flavobacteriales</taxon>
        <taxon>Flavobacteriaceae</taxon>
        <taxon>Algibacter</taxon>
    </lineage>
</organism>
<dbReference type="Pfam" id="PF17963">
    <property type="entry name" value="Big_9"/>
    <property type="match status" value="1"/>
</dbReference>
<protein>
    <submittedName>
        <fullName evidence="2">VCBS repeat domain protein</fullName>
    </submittedName>
</protein>
<proteinExistence type="predicted"/>
<sequence>MGSCSNDSKTEDPAEIIDYKPTANNDELTVEEDSTAGTANQVNVSINDNIGNDGGDGDDYNLETTASNGGVTEVSDGVFEYIPNADFNGDDSFTYTITDKDGDQDTATVNIIVNDVVDGPTAEDFNNIDPTQPSFTSIDNTTPDGKKWVKLESMSDEFEA</sequence>
<accession>A0A090VH43</accession>
<feature type="region of interest" description="Disordered" evidence="1">
    <location>
        <begin position="1"/>
        <end position="26"/>
    </location>
</feature>
<dbReference type="Proteomes" id="UP000029644">
    <property type="component" value="Unassembled WGS sequence"/>
</dbReference>